<organism evidence="2 3">
    <name type="scientific">Galactobacter valiniphilus</name>
    <dbReference type="NCBI Taxonomy" id="2676122"/>
    <lineage>
        <taxon>Bacteria</taxon>
        <taxon>Bacillati</taxon>
        <taxon>Actinomycetota</taxon>
        <taxon>Actinomycetes</taxon>
        <taxon>Micrococcales</taxon>
        <taxon>Micrococcaceae</taxon>
        <taxon>Galactobacter</taxon>
    </lineage>
</organism>
<protein>
    <submittedName>
        <fullName evidence="2">DUF2809 domain-containing protein</fullName>
    </submittedName>
</protein>
<name>A0A399JHL6_9MICC</name>
<dbReference type="Pfam" id="PF10990">
    <property type="entry name" value="DUF2809"/>
    <property type="match status" value="1"/>
</dbReference>
<keyword evidence="1" id="KW-0472">Membrane</keyword>
<dbReference type="RefSeq" id="WP_119423156.1">
    <property type="nucleotide sequence ID" value="NZ_QQXK01000001.1"/>
</dbReference>
<evidence type="ECO:0000313" key="3">
    <source>
        <dbReference type="Proteomes" id="UP000265419"/>
    </source>
</evidence>
<keyword evidence="3" id="KW-1185">Reference proteome</keyword>
<dbReference type="EMBL" id="QQXK01000001">
    <property type="protein sequence ID" value="RII43729.1"/>
    <property type="molecule type" value="Genomic_DNA"/>
</dbReference>
<accession>A0A399JHL6</accession>
<comment type="caution">
    <text evidence="2">The sequence shown here is derived from an EMBL/GenBank/DDBJ whole genome shotgun (WGS) entry which is preliminary data.</text>
</comment>
<feature type="transmembrane region" description="Helical" evidence="1">
    <location>
        <begin position="76"/>
        <end position="95"/>
    </location>
</feature>
<feature type="transmembrane region" description="Helical" evidence="1">
    <location>
        <begin position="6"/>
        <end position="23"/>
    </location>
</feature>
<reference evidence="2 3" key="1">
    <citation type="submission" date="2018-07" db="EMBL/GenBank/DDBJ databases">
        <title>Arthrobacter sp. nov., isolated from raw cow's milk with high bacterial count.</title>
        <authorList>
            <person name="Hahne J."/>
            <person name="Isele D."/>
            <person name="Lipski A."/>
        </authorList>
    </citation>
    <scope>NUCLEOTIDE SEQUENCE [LARGE SCALE GENOMIC DNA]</scope>
    <source>
        <strain evidence="2 3">JZ R-35</strain>
    </source>
</reference>
<dbReference type="InterPro" id="IPR021257">
    <property type="entry name" value="DUF2809"/>
</dbReference>
<proteinExistence type="predicted"/>
<evidence type="ECO:0000256" key="1">
    <source>
        <dbReference type="SAM" id="Phobius"/>
    </source>
</evidence>
<dbReference type="Proteomes" id="UP000265419">
    <property type="component" value="Unassembled WGS sequence"/>
</dbReference>
<keyword evidence="1" id="KW-0812">Transmembrane</keyword>
<sequence>MIGTIAYAALVTVVLGLLLFAATRRRVSAWLAWPLGLAFCWGVELWQLTGVPARLSSQGIGWRLTLGTTFDWRDVALYPVGVALAALALWAVPALRATARRRGEAASDHPA</sequence>
<gene>
    <name evidence="2" type="ORF">DWB68_00385</name>
</gene>
<dbReference type="AlphaFoldDB" id="A0A399JHL6"/>
<feature type="transmembrane region" description="Helical" evidence="1">
    <location>
        <begin position="30"/>
        <end position="48"/>
    </location>
</feature>
<keyword evidence="1" id="KW-1133">Transmembrane helix</keyword>
<evidence type="ECO:0000313" key="2">
    <source>
        <dbReference type="EMBL" id="RII43729.1"/>
    </source>
</evidence>